<reference evidence="1 2" key="1">
    <citation type="submission" date="2023-02" db="EMBL/GenBank/DDBJ databases">
        <title>LHISI_Scaffold_Assembly.</title>
        <authorList>
            <person name="Stuart O.P."/>
            <person name="Cleave R."/>
            <person name="Magrath M.J.L."/>
            <person name="Mikheyev A.S."/>
        </authorList>
    </citation>
    <scope>NUCLEOTIDE SEQUENCE [LARGE SCALE GENOMIC DNA]</scope>
    <source>
        <strain evidence="1">Daus_M_001</strain>
        <tissue evidence="1">Leg muscle</tissue>
    </source>
</reference>
<gene>
    <name evidence="1" type="ORF">PR048_030292</name>
</gene>
<organism evidence="1 2">
    <name type="scientific">Dryococelus australis</name>
    <dbReference type="NCBI Taxonomy" id="614101"/>
    <lineage>
        <taxon>Eukaryota</taxon>
        <taxon>Metazoa</taxon>
        <taxon>Ecdysozoa</taxon>
        <taxon>Arthropoda</taxon>
        <taxon>Hexapoda</taxon>
        <taxon>Insecta</taxon>
        <taxon>Pterygota</taxon>
        <taxon>Neoptera</taxon>
        <taxon>Polyneoptera</taxon>
        <taxon>Phasmatodea</taxon>
        <taxon>Verophasmatodea</taxon>
        <taxon>Anareolatae</taxon>
        <taxon>Phasmatidae</taxon>
        <taxon>Eurycanthinae</taxon>
        <taxon>Dryococelus</taxon>
    </lineage>
</organism>
<dbReference type="EMBL" id="JARBHB010000014">
    <property type="protein sequence ID" value="KAJ8868752.1"/>
    <property type="molecule type" value="Genomic_DNA"/>
</dbReference>
<comment type="caution">
    <text evidence="1">The sequence shown here is derived from an EMBL/GenBank/DDBJ whole genome shotgun (WGS) entry which is preliminary data.</text>
</comment>
<evidence type="ECO:0000313" key="1">
    <source>
        <dbReference type="EMBL" id="KAJ8868752.1"/>
    </source>
</evidence>
<dbReference type="InterPro" id="IPR005312">
    <property type="entry name" value="DUF1759"/>
</dbReference>
<sequence>MTLFYGTFQSLIHNDTSLSDIQKFHYLISSLQGDAADVIDSLDTSAQNYTTAWTILRESLRIKEHVSALFNLPQVERESVTCLRQLLNHLKHL</sequence>
<dbReference type="Proteomes" id="UP001159363">
    <property type="component" value="Chromosome 13"/>
</dbReference>
<keyword evidence="2" id="KW-1185">Reference proteome</keyword>
<protein>
    <submittedName>
        <fullName evidence="1">Uncharacterized protein</fullName>
    </submittedName>
</protein>
<name>A0ABQ9GBB2_9NEOP</name>
<dbReference type="Pfam" id="PF03564">
    <property type="entry name" value="DUF1759"/>
    <property type="match status" value="1"/>
</dbReference>
<proteinExistence type="predicted"/>
<evidence type="ECO:0000313" key="2">
    <source>
        <dbReference type="Proteomes" id="UP001159363"/>
    </source>
</evidence>
<accession>A0ABQ9GBB2</accession>